<sequence>MKLKWIAAAVLATTGSAVHAQSSVTLYGVIDAGMLYQSTSAATLSPTATNLGKVFRYKDGGIYASYWGLKGSEDIGGGYHVNFRLQGEFDSGTGKFNLGDTPGVAAQFNQIATVGVSGPIGTVNFGRQIVPIAYAMAETDVRGAQYFGSILTAWLGTNQAAGWQGISTNGPIGALYDSNAIVYESPKFAGLSAALEYAPGGVPGSFQGNTRESAVLKYSNYGLRFAAGYYIGHDTNPGPTTVPTGLANNRLFYVGALYTYHAFSVSASYSNGRNPAQPEQVNLDLYSAGLGYQFSPTFQVTSGVYYLKDRNNSANKSIEVAAGAEYSLSKATLVYGQVGHVNNRGTMNQPITYGQPVAPGMGTTAVMLGIRHVF</sequence>
<evidence type="ECO:0000313" key="14">
    <source>
        <dbReference type="Proteomes" id="UP000298656"/>
    </source>
</evidence>
<protein>
    <submittedName>
        <fullName evidence="13">Porin</fullName>
    </submittedName>
</protein>
<evidence type="ECO:0000313" key="13">
    <source>
        <dbReference type="EMBL" id="QCP50267.1"/>
    </source>
</evidence>
<dbReference type="Pfam" id="PF13609">
    <property type="entry name" value="Porin_4"/>
    <property type="match status" value="1"/>
</dbReference>
<keyword evidence="14" id="KW-1185">Reference proteome</keyword>
<dbReference type="PANTHER" id="PTHR34501:SF9">
    <property type="entry name" value="MAJOR OUTER MEMBRANE PROTEIN P.IA"/>
    <property type="match status" value="1"/>
</dbReference>
<evidence type="ECO:0000256" key="2">
    <source>
        <dbReference type="ARBA" id="ARBA00011233"/>
    </source>
</evidence>
<dbReference type="AlphaFoldDB" id="A0A4P8IQH2"/>
<keyword evidence="10" id="KW-0998">Cell outer membrane</keyword>
<dbReference type="GO" id="GO:0009279">
    <property type="term" value="C:cell outer membrane"/>
    <property type="evidence" value="ECO:0007669"/>
    <property type="project" value="UniProtKB-SubCell"/>
</dbReference>
<evidence type="ECO:0000256" key="9">
    <source>
        <dbReference type="ARBA" id="ARBA00023136"/>
    </source>
</evidence>
<name>A0A4P8IQH2_9BURK</name>
<dbReference type="GO" id="GO:0046930">
    <property type="term" value="C:pore complex"/>
    <property type="evidence" value="ECO:0007669"/>
    <property type="project" value="UniProtKB-KW"/>
</dbReference>
<keyword evidence="8" id="KW-0626">Porin</keyword>
<evidence type="ECO:0000256" key="5">
    <source>
        <dbReference type="ARBA" id="ARBA00022692"/>
    </source>
</evidence>
<keyword evidence="7" id="KW-0406">Ion transport</keyword>
<evidence type="ECO:0000256" key="1">
    <source>
        <dbReference type="ARBA" id="ARBA00004571"/>
    </source>
</evidence>
<dbReference type="OrthoDB" id="8676354at2"/>
<proteinExistence type="predicted"/>
<dbReference type="RefSeq" id="WP_137333086.1">
    <property type="nucleotide sequence ID" value="NZ_CP040077.1"/>
</dbReference>
<keyword evidence="4" id="KW-1134">Transmembrane beta strand</keyword>
<keyword evidence="6 11" id="KW-0732">Signal</keyword>
<dbReference type="InterPro" id="IPR033900">
    <property type="entry name" value="Gram_neg_porin_domain"/>
</dbReference>
<keyword evidence="3" id="KW-0813">Transport</keyword>
<evidence type="ECO:0000256" key="4">
    <source>
        <dbReference type="ARBA" id="ARBA00022452"/>
    </source>
</evidence>
<reference evidence="13 14" key="1">
    <citation type="submission" date="2019-05" db="EMBL/GenBank/DDBJ databases">
        <title>Burkholderia sp. DHOD12, isolated from subtropical forest soil.</title>
        <authorList>
            <person name="Gao Z.-H."/>
            <person name="Qiu L.-H."/>
        </authorList>
    </citation>
    <scope>NUCLEOTIDE SEQUENCE [LARGE SCALE GENOMIC DNA]</scope>
    <source>
        <strain evidence="13 14">DHOD12</strain>
    </source>
</reference>
<accession>A0A4P8IQH2</accession>
<evidence type="ECO:0000256" key="10">
    <source>
        <dbReference type="ARBA" id="ARBA00023237"/>
    </source>
</evidence>
<organism evidence="13 14">
    <name type="scientific">Trinickia violacea</name>
    <dbReference type="NCBI Taxonomy" id="2571746"/>
    <lineage>
        <taxon>Bacteria</taxon>
        <taxon>Pseudomonadati</taxon>
        <taxon>Pseudomonadota</taxon>
        <taxon>Betaproteobacteria</taxon>
        <taxon>Burkholderiales</taxon>
        <taxon>Burkholderiaceae</taxon>
        <taxon>Trinickia</taxon>
    </lineage>
</organism>
<dbReference type="Gene3D" id="2.40.160.10">
    <property type="entry name" value="Porin"/>
    <property type="match status" value="1"/>
</dbReference>
<dbReference type="GO" id="GO:0015288">
    <property type="term" value="F:porin activity"/>
    <property type="evidence" value="ECO:0007669"/>
    <property type="project" value="UniProtKB-KW"/>
</dbReference>
<dbReference type="SUPFAM" id="SSF56935">
    <property type="entry name" value="Porins"/>
    <property type="match status" value="1"/>
</dbReference>
<evidence type="ECO:0000259" key="12">
    <source>
        <dbReference type="Pfam" id="PF13609"/>
    </source>
</evidence>
<evidence type="ECO:0000256" key="8">
    <source>
        <dbReference type="ARBA" id="ARBA00023114"/>
    </source>
</evidence>
<keyword evidence="9" id="KW-0472">Membrane</keyword>
<dbReference type="Proteomes" id="UP000298656">
    <property type="component" value="Chromosome 1"/>
</dbReference>
<dbReference type="CDD" id="cd00342">
    <property type="entry name" value="gram_neg_porins"/>
    <property type="match status" value="1"/>
</dbReference>
<dbReference type="EMBL" id="CP040077">
    <property type="protein sequence ID" value="QCP50267.1"/>
    <property type="molecule type" value="Genomic_DNA"/>
</dbReference>
<evidence type="ECO:0000256" key="6">
    <source>
        <dbReference type="ARBA" id="ARBA00022729"/>
    </source>
</evidence>
<dbReference type="InterPro" id="IPR050298">
    <property type="entry name" value="Gram-neg_bact_OMP"/>
</dbReference>
<dbReference type="GO" id="GO:0006811">
    <property type="term" value="P:monoatomic ion transport"/>
    <property type="evidence" value="ECO:0007669"/>
    <property type="project" value="UniProtKB-KW"/>
</dbReference>
<evidence type="ECO:0000256" key="3">
    <source>
        <dbReference type="ARBA" id="ARBA00022448"/>
    </source>
</evidence>
<comment type="subunit">
    <text evidence="2">Homotrimer.</text>
</comment>
<comment type="subcellular location">
    <subcellularLocation>
        <location evidence="1">Cell outer membrane</location>
        <topology evidence="1">Multi-pass membrane protein</topology>
    </subcellularLocation>
</comment>
<evidence type="ECO:0000256" key="11">
    <source>
        <dbReference type="SAM" id="SignalP"/>
    </source>
</evidence>
<evidence type="ECO:0000256" key="7">
    <source>
        <dbReference type="ARBA" id="ARBA00023065"/>
    </source>
</evidence>
<dbReference type="PANTHER" id="PTHR34501">
    <property type="entry name" value="PROTEIN YDDL-RELATED"/>
    <property type="match status" value="1"/>
</dbReference>
<dbReference type="KEGG" id="tvl:FAZ95_14430"/>
<feature type="chain" id="PRO_5020425189" evidence="11">
    <location>
        <begin position="21"/>
        <end position="374"/>
    </location>
</feature>
<keyword evidence="5" id="KW-0812">Transmembrane</keyword>
<feature type="domain" description="Porin" evidence="12">
    <location>
        <begin position="7"/>
        <end position="345"/>
    </location>
</feature>
<gene>
    <name evidence="13" type="ORF">FAZ95_14430</name>
</gene>
<feature type="signal peptide" evidence="11">
    <location>
        <begin position="1"/>
        <end position="20"/>
    </location>
</feature>
<dbReference type="InterPro" id="IPR023614">
    <property type="entry name" value="Porin_dom_sf"/>
</dbReference>